<keyword evidence="1" id="KW-0675">Receptor</keyword>
<dbReference type="Gene3D" id="2.60.40.1120">
    <property type="entry name" value="Carboxypeptidase-like, regulatory domain"/>
    <property type="match status" value="1"/>
</dbReference>
<comment type="caution">
    <text evidence="1">The sequence shown here is derived from an EMBL/GenBank/DDBJ whole genome shotgun (WGS) entry which is preliminary data.</text>
</comment>
<dbReference type="EMBL" id="SNRY01000825">
    <property type="protein sequence ID" value="KAA6336122.1"/>
    <property type="molecule type" value="Genomic_DNA"/>
</dbReference>
<organism evidence="1">
    <name type="scientific">termite gut metagenome</name>
    <dbReference type="NCBI Taxonomy" id="433724"/>
    <lineage>
        <taxon>unclassified sequences</taxon>
        <taxon>metagenomes</taxon>
        <taxon>organismal metagenomes</taxon>
    </lineage>
</organism>
<proteinExistence type="predicted"/>
<gene>
    <name evidence="1" type="ORF">EZS27_015698</name>
</gene>
<accession>A0A5J4RRK2</accession>
<dbReference type="AlphaFoldDB" id="A0A5J4RRK2"/>
<dbReference type="InterPro" id="IPR008969">
    <property type="entry name" value="CarboxyPept-like_regulatory"/>
</dbReference>
<name>A0A5J4RRK2_9ZZZZ</name>
<reference evidence="1" key="1">
    <citation type="submission" date="2019-03" db="EMBL/GenBank/DDBJ databases">
        <title>Single cell metagenomics reveals metabolic interactions within the superorganism composed of flagellate Streblomastix strix and complex community of Bacteroidetes bacteria on its surface.</title>
        <authorList>
            <person name="Treitli S.C."/>
            <person name="Kolisko M."/>
            <person name="Husnik F."/>
            <person name="Keeling P."/>
            <person name="Hampl V."/>
        </authorList>
    </citation>
    <scope>NUCLEOTIDE SEQUENCE</scope>
    <source>
        <strain evidence="1">STM</strain>
    </source>
</reference>
<dbReference type="Pfam" id="PF13715">
    <property type="entry name" value="CarbopepD_reg_2"/>
    <property type="match status" value="1"/>
</dbReference>
<sequence length="92" mass="10034">MKKYFFNEQLIKSYMHKNITCVFILFSLLCSTTVFSQNIAISGAVTDTSGEILIGVNVSVKGTTNGTITGIDGKYSLQQVPAQAVIVFSYVE</sequence>
<protein>
    <submittedName>
        <fullName evidence="1">TonB-dependent receptor SusC</fullName>
    </submittedName>
</protein>
<dbReference type="SUPFAM" id="SSF49464">
    <property type="entry name" value="Carboxypeptidase regulatory domain-like"/>
    <property type="match status" value="1"/>
</dbReference>
<evidence type="ECO:0000313" key="1">
    <source>
        <dbReference type="EMBL" id="KAA6336122.1"/>
    </source>
</evidence>